<feature type="transmembrane region" description="Helical" evidence="3">
    <location>
        <begin position="74"/>
        <end position="97"/>
    </location>
</feature>
<dbReference type="GO" id="GO:0015074">
    <property type="term" value="P:DNA integration"/>
    <property type="evidence" value="ECO:0007669"/>
    <property type="project" value="InterPro"/>
</dbReference>
<protein>
    <submittedName>
        <fullName evidence="4">ATP synthase subunit c, chloroplastic</fullName>
    </submittedName>
</protein>
<dbReference type="Gene3D" id="1.10.443.10">
    <property type="entry name" value="Intergrase catalytic core"/>
    <property type="match status" value="1"/>
</dbReference>
<keyword evidence="3" id="KW-0812">Transmembrane</keyword>
<name>A0A1Q9CGK6_SYMMI</name>
<proteinExistence type="predicted"/>
<dbReference type="PRINTS" id="PR00124">
    <property type="entry name" value="ATPASEC"/>
</dbReference>
<dbReference type="GO" id="GO:0015986">
    <property type="term" value="P:proton motive force-driven ATP synthesis"/>
    <property type="evidence" value="ECO:0007669"/>
    <property type="project" value="InterPro"/>
</dbReference>
<keyword evidence="3" id="KW-0472">Membrane</keyword>
<dbReference type="GO" id="GO:0003677">
    <property type="term" value="F:DNA binding"/>
    <property type="evidence" value="ECO:0007669"/>
    <property type="project" value="InterPro"/>
</dbReference>
<feature type="transmembrane region" description="Helical" evidence="3">
    <location>
        <begin position="179"/>
        <end position="197"/>
    </location>
</feature>
<keyword evidence="5" id="KW-1185">Reference proteome</keyword>
<comment type="caution">
    <text evidence="4">The sequence shown here is derived from an EMBL/GenBank/DDBJ whole genome shotgun (WGS) entry which is preliminary data.</text>
</comment>
<keyword evidence="1" id="KW-0233">DNA recombination</keyword>
<feature type="compositionally biased region" description="Low complexity" evidence="2">
    <location>
        <begin position="972"/>
        <end position="981"/>
    </location>
</feature>
<dbReference type="InterPro" id="IPR035921">
    <property type="entry name" value="F/V-ATP_Csub_sf"/>
</dbReference>
<dbReference type="InterPro" id="IPR013762">
    <property type="entry name" value="Integrase-like_cat_sf"/>
</dbReference>
<sequence>MEASDRSAGGTRGDEGFATMCLQMARSLFLTGAVLLCSGWGLGASALFTAFVAAPRAAPAPTAPHATTAALSRFAASSLADAALFLFFCVGSVLLTVTPSELQSKPAALSQRQLKDGAVWIPALSAIGAGFAIGLAAIGSGVGQVADDLRGVLTLGCNDCMIRAYSIEMLLSLAFMESLTIYGLVIALVLLFANPLIKMARSLFLTGAVLLCSGWGLGASALFTAFVAAPRAAPAPTAPHATTAALSRLAANILADAAVKGELKRDLERAWVQEGAGFAIGLAAIGSGVGQDLLPRWVGMDEANNGGGNCDVRGNGKGSGNPAGIATKDATIQIGKGKGKETANGRPGQTANGIIADGSAEDFARNAENTNRPKERRTGVGDCHLQRGPCCLDFRAYLAAGEVHLQGPVPPLPTGGKREAERSFPQCPSLWVDRASSLGAANLSPRSRVLRAWRAGQWARCVLQGHYATPLPSENLRLASRFYVVVGGGDLRPALYRSFRDFNAAVGPLASSPSVSHGFPSELEARVYVDAVWIYEHAVGDGAVESLALVLAKRPNGLLVGLPLGVIPDDELASAQEAQMDDLVGSSLATEAPALAHAASGFSPVPDQSLSAIVVDLSVQAVSRLSPLVADSPLELVVPFDLSRPELVPDPAVLLQLALDWAAAAGASERLQYYSAEEGPTEPQPKQKRSVLRLSKDDVLQPAASALPSGSVPQKPPQPKRITTATLASQLESLSSTLPSLVRSMEELSVRQAAMEKQMAAGRLGAIEGPYHFGCSACGGLWGSSFRLYRPGCPPKCQRGASQRAKMQEELSSDKGVFYAAVLQNMAKRMAPASSLSSEPAELLQQGVCLSRYWERFGGFAGQRDLGAIAHTLAHALDAMQAGRINQAADHLALLAVCVEQMSMDSGRAELGYQLTWLEEPPTSMFTARSSKSAMHTRAFAPLASQRWVAIVLSYIKELDVIAAKRADMKKGGAPSASGSGTKDEDAEDASPTSRPKRWLTSQKLGGEAAGGLACVCSGLSCDSLGSFVGPSEFDAPTISERAPRLLLGKELPRCFSRTFLAQASFGEKPGIESVAVNDVLAAGRWEVDTVLPWRGDSHINVLELATVVALHRQLAVSHADCRVTILVDSQVAKSAAAKGRSSSRSLSFALMRSAALQVAFGLFVAYGFAPTRLNIADDPTRFAELRAPAKHRLFERLPVPAWHALSALRMRRPLVSWARLFLLVALGCPHERSFLLSLISGPFSAWLSGEGHSSLDFDSTLGFPGEGPQYHSGFSGSSAPARYGVPVTRSNREKLSSAFDAWLQESRGISLQALLDSAGDVSEKVAGHLVSYGQALFRGGHPYYKYSETINAVAALKPSIRRNLTYAWDLAFAWLTEEPHCHHKAMPLGILLAVLSAALAWGWAAEAALFGLAWAGLLRPGEVLCAKRSDLILPRDAAPGARHALLVIRNPKTRGRAARHQSARVDPADIIELLDAVFGNLPGHVPLWQQSAATLRRRLEQIQVRLGLVEAGKPAFDLSSFRPGGATWALNTTENSELVRRRGRWLSLRVMDIYLQEVVAITYLPSLDPATRECIDALAAEFSAILRKAVFFMSRGMAWMFVVCFSCGWFGKYRCDSAFPRSSGSCGLPCHWECFSGVRPLLSSLLPRSTTRPCLGWRKRVRSLAAYYKCPGTIRDKMSFQQVGVTFFKLRQRYIDKSFWNSARQNPRACFKASIEKHALAVMDTWGWVEEKASQAGKLFGKCRIAEVFRRGYADFYMNGQTRPLRLRQGYFDVETYVDLVHDLTEKREKANCIDARRHRLEASPCQQWIKRRSLAEANTNCLRPADLCDPMTMRAAVHPVHVLQEQQDKWMQLWGDVAEGDAAQTQQLL</sequence>
<gene>
    <name evidence="4" type="primary">atpH</name>
    <name evidence="4" type="ORF">AK812_SmicGene37322</name>
</gene>
<dbReference type="SUPFAM" id="SSF56349">
    <property type="entry name" value="DNA breaking-rejoining enzymes"/>
    <property type="match status" value="1"/>
</dbReference>
<dbReference type="InterPro" id="IPR000454">
    <property type="entry name" value="ATP_synth_F0_csu"/>
</dbReference>
<dbReference type="GO" id="GO:0015078">
    <property type="term" value="F:proton transmembrane transporter activity"/>
    <property type="evidence" value="ECO:0007669"/>
    <property type="project" value="InterPro"/>
</dbReference>
<reference evidence="4 5" key="1">
    <citation type="submission" date="2016-02" db="EMBL/GenBank/DDBJ databases">
        <title>Genome analysis of coral dinoflagellate symbionts highlights evolutionary adaptations to a symbiotic lifestyle.</title>
        <authorList>
            <person name="Aranda M."/>
            <person name="Li Y."/>
            <person name="Liew Y.J."/>
            <person name="Baumgarten S."/>
            <person name="Simakov O."/>
            <person name="Wilson M."/>
            <person name="Piel J."/>
            <person name="Ashoor H."/>
            <person name="Bougouffa S."/>
            <person name="Bajic V.B."/>
            <person name="Ryu T."/>
            <person name="Ravasi T."/>
            <person name="Bayer T."/>
            <person name="Micklem G."/>
            <person name="Kim H."/>
            <person name="Bhak J."/>
            <person name="Lajeunesse T.C."/>
            <person name="Voolstra C.R."/>
        </authorList>
    </citation>
    <scope>NUCLEOTIDE SEQUENCE [LARGE SCALE GENOMIC DNA]</scope>
    <source>
        <strain evidence="4 5">CCMP2467</strain>
    </source>
</reference>
<dbReference type="OrthoDB" id="417661at2759"/>
<dbReference type="InterPro" id="IPR011010">
    <property type="entry name" value="DNA_brk_join_enz"/>
</dbReference>
<feature type="transmembrane region" description="Helical" evidence="3">
    <location>
        <begin position="118"/>
        <end position="139"/>
    </location>
</feature>
<evidence type="ECO:0000313" key="5">
    <source>
        <dbReference type="Proteomes" id="UP000186817"/>
    </source>
</evidence>
<dbReference type="GO" id="GO:0045259">
    <property type="term" value="C:proton-transporting ATP synthase complex"/>
    <property type="evidence" value="ECO:0007669"/>
    <property type="project" value="InterPro"/>
</dbReference>
<feature type="transmembrane region" description="Helical" evidence="3">
    <location>
        <begin position="204"/>
        <end position="229"/>
    </location>
</feature>
<organism evidence="4 5">
    <name type="scientific">Symbiodinium microadriaticum</name>
    <name type="common">Dinoflagellate</name>
    <name type="synonym">Zooxanthella microadriatica</name>
    <dbReference type="NCBI Taxonomy" id="2951"/>
    <lineage>
        <taxon>Eukaryota</taxon>
        <taxon>Sar</taxon>
        <taxon>Alveolata</taxon>
        <taxon>Dinophyceae</taxon>
        <taxon>Suessiales</taxon>
        <taxon>Symbiodiniaceae</taxon>
        <taxon>Symbiodinium</taxon>
    </lineage>
</organism>
<dbReference type="GO" id="GO:0006310">
    <property type="term" value="P:DNA recombination"/>
    <property type="evidence" value="ECO:0007669"/>
    <property type="project" value="UniProtKB-KW"/>
</dbReference>
<keyword evidence="3" id="KW-1133">Transmembrane helix</keyword>
<evidence type="ECO:0000313" key="4">
    <source>
        <dbReference type="EMBL" id="OLP82061.1"/>
    </source>
</evidence>
<dbReference type="Proteomes" id="UP000186817">
    <property type="component" value="Unassembled WGS sequence"/>
</dbReference>
<evidence type="ECO:0000256" key="2">
    <source>
        <dbReference type="SAM" id="MobiDB-lite"/>
    </source>
</evidence>
<accession>A0A1Q9CGK6</accession>
<feature type="transmembrane region" description="Helical" evidence="3">
    <location>
        <begin position="28"/>
        <end position="54"/>
    </location>
</feature>
<evidence type="ECO:0000256" key="1">
    <source>
        <dbReference type="ARBA" id="ARBA00023172"/>
    </source>
</evidence>
<feature type="region of interest" description="Disordered" evidence="2">
    <location>
        <begin position="970"/>
        <end position="1001"/>
    </location>
</feature>
<dbReference type="SUPFAM" id="SSF81333">
    <property type="entry name" value="F1F0 ATP synthase subunit C"/>
    <property type="match status" value="1"/>
</dbReference>
<dbReference type="EMBL" id="LSRX01001226">
    <property type="protein sequence ID" value="OLP82061.1"/>
    <property type="molecule type" value="Genomic_DNA"/>
</dbReference>
<dbReference type="Gene3D" id="1.20.120.610">
    <property type="entry name" value="lithium bound rotor ring of v- atpase"/>
    <property type="match status" value="1"/>
</dbReference>
<evidence type="ECO:0000256" key="3">
    <source>
        <dbReference type="SAM" id="Phobius"/>
    </source>
</evidence>